<feature type="domain" description="Cupin type-2" evidence="1">
    <location>
        <begin position="38"/>
        <end position="103"/>
    </location>
</feature>
<dbReference type="InterPro" id="IPR013096">
    <property type="entry name" value="Cupin_2"/>
</dbReference>
<keyword evidence="3" id="KW-1185">Reference proteome</keyword>
<evidence type="ECO:0000259" key="1">
    <source>
        <dbReference type="Pfam" id="PF07883"/>
    </source>
</evidence>
<gene>
    <name evidence="2" type="ORF">PoB_006974700</name>
</gene>
<evidence type="ECO:0000313" key="3">
    <source>
        <dbReference type="Proteomes" id="UP000735302"/>
    </source>
</evidence>
<dbReference type="PANTHER" id="PTHR40112">
    <property type="entry name" value="H2HPP ISOMERASE"/>
    <property type="match status" value="1"/>
</dbReference>
<dbReference type="Proteomes" id="UP000735302">
    <property type="component" value="Unassembled WGS sequence"/>
</dbReference>
<accession>A0AAV4DG66</accession>
<comment type="caution">
    <text evidence="2">The sequence shown here is derived from an EMBL/GenBank/DDBJ whole genome shotgun (WGS) entry which is preliminary data.</text>
</comment>
<protein>
    <submittedName>
        <fullName evidence="2">Cupin domain protein</fullName>
    </submittedName>
</protein>
<reference evidence="2 3" key="1">
    <citation type="journal article" date="2021" name="Elife">
        <title>Chloroplast acquisition without the gene transfer in kleptoplastic sea slugs, Plakobranchus ocellatus.</title>
        <authorList>
            <person name="Maeda T."/>
            <person name="Takahashi S."/>
            <person name="Yoshida T."/>
            <person name="Shimamura S."/>
            <person name="Takaki Y."/>
            <person name="Nagai Y."/>
            <person name="Toyoda A."/>
            <person name="Suzuki Y."/>
            <person name="Arimoto A."/>
            <person name="Ishii H."/>
            <person name="Satoh N."/>
            <person name="Nishiyama T."/>
            <person name="Hasebe M."/>
            <person name="Maruyama T."/>
            <person name="Minagawa J."/>
            <person name="Obokata J."/>
            <person name="Shigenobu S."/>
        </authorList>
    </citation>
    <scope>NUCLEOTIDE SEQUENCE [LARGE SCALE GENOMIC DNA]</scope>
</reference>
<evidence type="ECO:0000313" key="2">
    <source>
        <dbReference type="EMBL" id="GFO43242.1"/>
    </source>
</evidence>
<sequence>MADKTINIIKWDSNVDGKLNDTNMEKKLECMGYRSTKYEFPPGMDFPNHTHNMTKMDAITTGKFFVSMHGQELVMEPGDIVEVPKGVVHNAHVIGSESVTFFDSTR</sequence>
<organism evidence="2 3">
    <name type="scientific">Plakobranchus ocellatus</name>
    <dbReference type="NCBI Taxonomy" id="259542"/>
    <lineage>
        <taxon>Eukaryota</taxon>
        <taxon>Metazoa</taxon>
        <taxon>Spiralia</taxon>
        <taxon>Lophotrochozoa</taxon>
        <taxon>Mollusca</taxon>
        <taxon>Gastropoda</taxon>
        <taxon>Heterobranchia</taxon>
        <taxon>Euthyneura</taxon>
        <taxon>Panpulmonata</taxon>
        <taxon>Sacoglossa</taxon>
        <taxon>Placobranchoidea</taxon>
        <taxon>Plakobranchidae</taxon>
        <taxon>Plakobranchus</taxon>
    </lineage>
</organism>
<dbReference type="SUPFAM" id="SSF51182">
    <property type="entry name" value="RmlC-like cupins"/>
    <property type="match status" value="1"/>
</dbReference>
<proteinExistence type="predicted"/>
<dbReference type="InterPro" id="IPR014710">
    <property type="entry name" value="RmlC-like_jellyroll"/>
</dbReference>
<dbReference type="InterPro" id="IPR011051">
    <property type="entry name" value="RmlC_Cupin_sf"/>
</dbReference>
<dbReference type="AlphaFoldDB" id="A0AAV4DG66"/>
<name>A0AAV4DG66_9GAST</name>
<dbReference type="Pfam" id="PF07883">
    <property type="entry name" value="Cupin_2"/>
    <property type="match status" value="1"/>
</dbReference>
<dbReference type="PANTHER" id="PTHR40112:SF1">
    <property type="entry name" value="H2HPP ISOMERASE"/>
    <property type="match status" value="1"/>
</dbReference>
<dbReference type="EMBL" id="BLXT01007857">
    <property type="protein sequence ID" value="GFO43242.1"/>
    <property type="molecule type" value="Genomic_DNA"/>
</dbReference>
<dbReference type="InterPro" id="IPR052535">
    <property type="entry name" value="Bacilysin_H2HPP_isomerase"/>
</dbReference>
<dbReference type="Gene3D" id="2.60.120.10">
    <property type="entry name" value="Jelly Rolls"/>
    <property type="match status" value="1"/>
</dbReference>